<dbReference type="EMBL" id="GBXM01002223">
    <property type="protein sequence ID" value="JAI06355.1"/>
    <property type="molecule type" value="Transcribed_RNA"/>
</dbReference>
<sequence length="42" mass="5017">MEINYSKNRWAYFCYNLSMHAIMLPNNCQKTVFKVAQINESD</sequence>
<proteinExistence type="predicted"/>
<accession>A0A0E9XUN2</accession>
<name>A0A0E9XUN2_ANGAN</name>
<dbReference type="AlphaFoldDB" id="A0A0E9XUN2"/>
<protein>
    <submittedName>
        <fullName evidence="1">Uncharacterized protein</fullName>
    </submittedName>
</protein>
<evidence type="ECO:0000313" key="1">
    <source>
        <dbReference type="EMBL" id="JAI06355.1"/>
    </source>
</evidence>
<reference evidence="1" key="1">
    <citation type="submission" date="2014-11" db="EMBL/GenBank/DDBJ databases">
        <authorList>
            <person name="Amaro Gonzalez C."/>
        </authorList>
    </citation>
    <scope>NUCLEOTIDE SEQUENCE</scope>
</reference>
<reference evidence="1" key="2">
    <citation type="journal article" date="2015" name="Fish Shellfish Immunol.">
        <title>Early steps in the European eel (Anguilla anguilla)-Vibrio vulnificus interaction in the gills: Role of the RtxA13 toxin.</title>
        <authorList>
            <person name="Callol A."/>
            <person name="Pajuelo D."/>
            <person name="Ebbesson L."/>
            <person name="Teles M."/>
            <person name="MacKenzie S."/>
            <person name="Amaro C."/>
        </authorList>
    </citation>
    <scope>NUCLEOTIDE SEQUENCE</scope>
</reference>
<organism evidence="1">
    <name type="scientific">Anguilla anguilla</name>
    <name type="common">European freshwater eel</name>
    <name type="synonym">Muraena anguilla</name>
    <dbReference type="NCBI Taxonomy" id="7936"/>
    <lineage>
        <taxon>Eukaryota</taxon>
        <taxon>Metazoa</taxon>
        <taxon>Chordata</taxon>
        <taxon>Craniata</taxon>
        <taxon>Vertebrata</taxon>
        <taxon>Euteleostomi</taxon>
        <taxon>Actinopterygii</taxon>
        <taxon>Neopterygii</taxon>
        <taxon>Teleostei</taxon>
        <taxon>Anguilliformes</taxon>
        <taxon>Anguillidae</taxon>
        <taxon>Anguilla</taxon>
    </lineage>
</organism>